<name>A0A1H6HFW7_MAGFU</name>
<protein>
    <submittedName>
        <fullName evidence="2">Uncharacterized protein</fullName>
    </submittedName>
</protein>
<accession>A0A1H6HFW7</accession>
<organism evidence="2 3">
    <name type="scientific">Magnetospirillum fulvum</name>
    <name type="common">Rhodospirillum fulvum</name>
    <dbReference type="NCBI Taxonomy" id="1082"/>
    <lineage>
        <taxon>Bacteria</taxon>
        <taxon>Pseudomonadati</taxon>
        <taxon>Pseudomonadota</taxon>
        <taxon>Alphaproteobacteria</taxon>
        <taxon>Rhodospirillales</taxon>
        <taxon>Rhodospirillaceae</taxon>
        <taxon>Magnetospirillum</taxon>
    </lineage>
</organism>
<feature type="compositionally biased region" description="Low complexity" evidence="1">
    <location>
        <begin position="177"/>
        <end position="206"/>
    </location>
</feature>
<dbReference type="Proteomes" id="UP000182983">
    <property type="component" value="Unassembled WGS sequence"/>
</dbReference>
<evidence type="ECO:0000313" key="3">
    <source>
        <dbReference type="Proteomes" id="UP000182983"/>
    </source>
</evidence>
<evidence type="ECO:0000313" key="2">
    <source>
        <dbReference type="EMBL" id="SEH32833.1"/>
    </source>
</evidence>
<proteinExistence type="predicted"/>
<feature type="region of interest" description="Disordered" evidence="1">
    <location>
        <begin position="177"/>
        <end position="213"/>
    </location>
</feature>
<dbReference type="EMBL" id="FNWO01000004">
    <property type="protein sequence ID" value="SEH32833.1"/>
    <property type="molecule type" value="Genomic_DNA"/>
</dbReference>
<keyword evidence="3" id="KW-1185">Reference proteome</keyword>
<evidence type="ECO:0000256" key="1">
    <source>
        <dbReference type="SAM" id="MobiDB-lite"/>
    </source>
</evidence>
<gene>
    <name evidence="2" type="ORF">SAMN04244559_01332</name>
</gene>
<dbReference type="AlphaFoldDB" id="A0A1H6HFW7"/>
<reference evidence="3" key="1">
    <citation type="submission" date="2016-10" db="EMBL/GenBank/DDBJ databases">
        <authorList>
            <person name="Varghese N."/>
            <person name="Submissions S."/>
        </authorList>
    </citation>
    <scope>NUCLEOTIDE SEQUENCE [LARGE SCALE GENOMIC DNA]</scope>
    <source>
        <strain evidence="3">DSM 13234</strain>
    </source>
</reference>
<sequence length="306" mass="30523">MMGVRMPNIGFSVTSQGIGAQSLFQSIRQTPIKEDVFARADPDAKRQFEDAINISKKLAQGAKDAQAFATTKDLEAKKARLKLLKMLAQSATDPRTIRAIAREVAEIARSLGNAAASGGGGGGMVQANATASVASGEGAATLDNATASVASGEGAATLDAASGTEAAASDAVVATGAGAEGADAEEGSQTADTAAAQSQGEAVAAPGAGGADPSIKEQVRELLQLAKKILENLRSKVLPGSRASEEIEKANREVLKAASAFGISLDGSSDPASSPEGGGSEAVAVGSDLSLSVVEVTTVASINIEV</sequence>